<keyword evidence="2" id="KW-1185">Reference proteome</keyword>
<reference evidence="1" key="1">
    <citation type="submission" date="2022-01" db="EMBL/GenBank/DDBJ databases">
        <authorList>
            <person name="Braso-Vives M."/>
        </authorList>
    </citation>
    <scope>NUCLEOTIDE SEQUENCE</scope>
</reference>
<protein>
    <submittedName>
        <fullName evidence="1">Hypp5729 protein</fullName>
    </submittedName>
</protein>
<dbReference type="OrthoDB" id="10063408at2759"/>
<dbReference type="InterPro" id="IPR040521">
    <property type="entry name" value="KDZ"/>
</dbReference>
<evidence type="ECO:0000313" key="1">
    <source>
        <dbReference type="EMBL" id="CAH1239154.1"/>
    </source>
</evidence>
<sequence>MPSCGVATISSRGIKNKQKKLDVTGVFGAACRHEVPLKLLNMSHGERLVYPVYLIKALLKQAEDNSLKLKVIYNIACVLKAHLFDPGHEGIPRTLQRKAIDALNKKLRAVEERQMLDREMREMINHLLQQHSCMHLASSVPTERRLQIVA</sequence>
<dbReference type="PANTHER" id="PTHR33096:SF1">
    <property type="entry name" value="CXC1-LIKE CYSTEINE CLUSTER ASSOCIATED WITH KDZ TRANSPOSASES DOMAIN-CONTAINING PROTEIN"/>
    <property type="match status" value="1"/>
</dbReference>
<dbReference type="Proteomes" id="UP000838412">
    <property type="component" value="Chromosome 10"/>
</dbReference>
<dbReference type="AlphaFoldDB" id="A0A8J9VFY9"/>
<organism evidence="1 2">
    <name type="scientific">Branchiostoma lanceolatum</name>
    <name type="common">Common lancelet</name>
    <name type="synonym">Amphioxus lanceolatum</name>
    <dbReference type="NCBI Taxonomy" id="7740"/>
    <lineage>
        <taxon>Eukaryota</taxon>
        <taxon>Metazoa</taxon>
        <taxon>Chordata</taxon>
        <taxon>Cephalochordata</taxon>
        <taxon>Leptocardii</taxon>
        <taxon>Amphioxiformes</taxon>
        <taxon>Branchiostomatidae</taxon>
        <taxon>Branchiostoma</taxon>
    </lineage>
</organism>
<dbReference type="Pfam" id="PF18758">
    <property type="entry name" value="KDZ"/>
    <property type="match status" value="1"/>
</dbReference>
<dbReference type="PANTHER" id="PTHR33096">
    <property type="entry name" value="CXC2 DOMAIN-CONTAINING PROTEIN"/>
    <property type="match status" value="1"/>
</dbReference>
<accession>A0A8J9VFY9</accession>
<proteinExistence type="predicted"/>
<evidence type="ECO:0000313" key="2">
    <source>
        <dbReference type="Proteomes" id="UP000838412"/>
    </source>
</evidence>
<dbReference type="EMBL" id="OV696695">
    <property type="protein sequence ID" value="CAH1239154.1"/>
    <property type="molecule type" value="Genomic_DNA"/>
</dbReference>
<name>A0A8J9VFY9_BRALA</name>
<gene>
    <name evidence="1" type="primary">Hypp5729</name>
    <name evidence="1" type="ORF">BLAG_LOCUS3518</name>
</gene>